<dbReference type="RefSeq" id="XP_029236272.1">
    <property type="nucleotide sequence ID" value="XM_029383850.1"/>
</dbReference>
<dbReference type="OMA" id="WTSSEKQ"/>
<feature type="region of interest" description="Disordered" evidence="2">
    <location>
        <begin position="867"/>
        <end position="895"/>
    </location>
</feature>
<feature type="compositionally biased region" description="Basic and acidic residues" evidence="2">
    <location>
        <begin position="129"/>
        <end position="139"/>
    </location>
</feature>
<dbReference type="AlphaFoldDB" id="A0A3R7M8E9"/>
<accession>A0A3R7M8E9</accession>
<proteinExistence type="predicted"/>
<reference evidence="3 4" key="1">
    <citation type="journal article" date="2018" name="BMC Genomics">
        <title>Genomic comparison of Trypanosoma conorhini and Trypanosoma rangeli to Trypanosoma cruzi strains of high and low virulence.</title>
        <authorList>
            <person name="Bradwell K.R."/>
            <person name="Koparde V.N."/>
            <person name="Matveyev A.V."/>
            <person name="Serrano M.G."/>
            <person name="Alves J.M."/>
            <person name="Parikh H."/>
            <person name="Huang B."/>
            <person name="Lee V."/>
            <person name="Espinosa-Alvarez O."/>
            <person name="Ortiz P.A."/>
            <person name="Costa-Martins A.G."/>
            <person name="Teixeira M.M."/>
            <person name="Buck G.A."/>
        </authorList>
    </citation>
    <scope>NUCLEOTIDE SEQUENCE [LARGE SCALE GENOMIC DNA]</scope>
    <source>
        <strain evidence="3 4">AM80</strain>
    </source>
</reference>
<keyword evidence="4" id="KW-1185">Reference proteome</keyword>
<dbReference type="EMBL" id="MKGL01000279">
    <property type="protein sequence ID" value="RNF01337.1"/>
    <property type="molecule type" value="Genomic_DNA"/>
</dbReference>
<evidence type="ECO:0000313" key="3">
    <source>
        <dbReference type="EMBL" id="RNF01337.1"/>
    </source>
</evidence>
<sequence>MRQGARQNSGPARVTGLNSSNVAVDAEHSRSVSRNVYPLTPLASFSTEDLAQLRRSSPDAYQALLQYEQLCRHDTAVIEAKEAELRRCISVGQEVLEQLDQLKARCSQLAGERDVADAKTRELERQLRRLEAAPHRGESEQPSAAMQKESRKREDLLREQLHHCEAEVQQVRTHAKELERELQEQRLVHDALKRDLQGAVQAARVAGVRSEAAETARRSAEDSLQEMRSRVEMQERELSRARAAQRELEEVFRQRQHEWATTSALYRDSQKPSAELVTAAALLVNIHNQLQEVAQEMGRSHSRKQQPSLMASSQVTRLRLPTAVTDNAATESSLTPGQLEHWFAHSLEETLHLVHELSRASQQVEERLRRCDSELERVSSERQVALDDARNLDRENEQLRLALVALKEKVQALDAQTDRMREADSLEVRRETNLRLVALEEEKRAAQAAHQRELERTRRQGALELASLQERLETERRMMEREICLLRAELNQCREEQKLSTPSTGRGTTARSPSNDVLLPEMKRQQLALQNRVEELGAENLRLRAEASQEMSEFRAEITRLEQLVQDGRSRYERKAQLHEGEMENIVQLKQELQQRLHEEESAALQRIEELQLEKERLSAVERTLKSELLKACTQLGSMTAENEQAMTILRRHHEAELVEIKRELETLQRSTEEKSARLTAENAGLREELEVKDVAIAALNRQLCDAGIEAAKMQDTIHRFTQKAKGLAEGTVSVDRYEEIETELMQEREQVHVLVSSLNAAQMQMEELRGKFDEQQTRVRDCLRQLPPSPAQQFAGVASLLQVVQTKAVTRLLAMLDEPQSDYAPRLGSQREEVEVATPHVFVGDSTPIVKYFAIHWFLSTDSFDTSASASTTTTTHGSEWRSKPLTTDIGVGR</sequence>
<evidence type="ECO:0000256" key="2">
    <source>
        <dbReference type="SAM" id="MobiDB-lite"/>
    </source>
</evidence>
<keyword evidence="1" id="KW-0175">Coiled coil</keyword>
<feature type="coiled-coil region" evidence="1">
    <location>
        <begin position="759"/>
        <end position="786"/>
    </location>
</feature>
<evidence type="ECO:0000256" key="1">
    <source>
        <dbReference type="SAM" id="Coils"/>
    </source>
</evidence>
<feature type="compositionally biased region" description="Low complexity" evidence="2">
    <location>
        <begin position="867"/>
        <end position="877"/>
    </location>
</feature>
<evidence type="ECO:0000313" key="4">
    <source>
        <dbReference type="Proteomes" id="UP000283634"/>
    </source>
</evidence>
<feature type="region of interest" description="Disordered" evidence="2">
    <location>
        <begin position="1"/>
        <end position="31"/>
    </location>
</feature>
<dbReference type="OrthoDB" id="273731at2759"/>
<organism evidence="3 4">
    <name type="scientific">Trypanosoma rangeli</name>
    <dbReference type="NCBI Taxonomy" id="5698"/>
    <lineage>
        <taxon>Eukaryota</taxon>
        <taxon>Discoba</taxon>
        <taxon>Euglenozoa</taxon>
        <taxon>Kinetoplastea</taxon>
        <taxon>Metakinetoplastina</taxon>
        <taxon>Trypanosomatida</taxon>
        <taxon>Trypanosomatidae</taxon>
        <taxon>Trypanosoma</taxon>
        <taxon>Herpetosoma</taxon>
    </lineage>
</organism>
<gene>
    <name evidence="3" type="ORF">TraAM80_07036</name>
</gene>
<feature type="compositionally biased region" description="Polar residues" evidence="2">
    <location>
        <begin position="1"/>
        <end position="22"/>
    </location>
</feature>
<feature type="coiled-coil region" evidence="1">
    <location>
        <begin position="526"/>
        <end position="689"/>
    </location>
</feature>
<feature type="coiled-coil region" evidence="1">
    <location>
        <begin position="161"/>
        <end position="251"/>
    </location>
</feature>
<dbReference type="VEuPathDB" id="TriTrypDB:TRSC58_04649"/>
<comment type="caution">
    <text evidence="3">The sequence shown here is derived from an EMBL/GenBank/DDBJ whole genome shotgun (WGS) entry which is preliminary data.</text>
</comment>
<feature type="compositionally biased region" description="Polar residues" evidence="2">
    <location>
        <begin position="499"/>
        <end position="515"/>
    </location>
</feature>
<feature type="coiled-coil region" evidence="1">
    <location>
        <begin position="354"/>
        <end position="471"/>
    </location>
</feature>
<dbReference type="Proteomes" id="UP000283634">
    <property type="component" value="Unassembled WGS sequence"/>
</dbReference>
<feature type="region of interest" description="Disordered" evidence="2">
    <location>
        <begin position="495"/>
        <end position="515"/>
    </location>
</feature>
<name>A0A3R7M8E9_TRYRA</name>
<feature type="region of interest" description="Disordered" evidence="2">
    <location>
        <begin position="129"/>
        <end position="155"/>
    </location>
</feature>
<dbReference type="GeneID" id="40330969"/>
<protein>
    <submittedName>
        <fullName evidence="3">Uncharacterized protein</fullName>
    </submittedName>
</protein>